<dbReference type="OrthoDB" id="5422559at2"/>
<dbReference type="Pfam" id="PF00550">
    <property type="entry name" value="PP-binding"/>
    <property type="match status" value="1"/>
</dbReference>
<proteinExistence type="predicted"/>
<protein>
    <submittedName>
        <fullName evidence="3">Acyl carrier protein</fullName>
    </submittedName>
</protein>
<evidence type="ECO:0000313" key="2">
    <source>
        <dbReference type="EMBL" id="QBH13354.1"/>
    </source>
</evidence>
<dbReference type="EMBL" id="QLNI01000082">
    <property type="protein sequence ID" value="RAL99906.1"/>
    <property type="molecule type" value="Genomic_DNA"/>
</dbReference>
<reference evidence="2 5" key="2">
    <citation type="submission" date="2019-02" db="EMBL/GenBank/DDBJ databases">
        <title>Complete genome sequence of Desulfobacter hydrogenophilus AcRS1.</title>
        <authorList>
            <person name="Marietou A."/>
            <person name="Lund M.B."/>
            <person name="Marshall I.P.G."/>
            <person name="Schreiber L."/>
            <person name="Jorgensen B."/>
        </authorList>
    </citation>
    <scope>NUCLEOTIDE SEQUENCE [LARGE SCALE GENOMIC DNA]</scope>
    <source>
        <strain evidence="2 5">AcRS1</strain>
    </source>
</reference>
<dbReference type="InterPro" id="IPR009081">
    <property type="entry name" value="PP-bd_ACP"/>
</dbReference>
<evidence type="ECO:0000313" key="4">
    <source>
        <dbReference type="Proteomes" id="UP000248798"/>
    </source>
</evidence>
<dbReference type="Proteomes" id="UP000248798">
    <property type="component" value="Unassembled WGS sequence"/>
</dbReference>
<reference evidence="3 4" key="1">
    <citation type="submission" date="2018-06" db="EMBL/GenBank/DDBJ databases">
        <title>Complete Genome Sequence of Desulfobacter hydrogenophilus (DSM3380).</title>
        <authorList>
            <person name="Marietou A."/>
            <person name="Schreiber L."/>
            <person name="Marshall I."/>
            <person name="Jorgensen B."/>
        </authorList>
    </citation>
    <scope>NUCLEOTIDE SEQUENCE [LARGE SCALE GENOMIC DNA]</scope>
    <source>
        <strain evidence="3 4">DSM 3380</strain>
    </source>
</reference>
<dbReference type="PROSITE" id="PS50075">
    <property type="entry name" value="CARRIER"/>
    <property type="match status" value="1"/>
</dbReference>
<evidence type="ECO:0000313" key="5">
    <source>
        <dbReference type="Proteomes" id="UP000293902"/>
    </source>
</evidence>
<dbReference type="RefSeq" id="WP_111960657.1">
    <property type="nucleotide sequence ID" value="NZ_CP036313.1"/>
</dbReference>
<dbReference type="AlphaFoldDB" id="A0A328FA39"/>
<sequence>MDREEIQTTIIDFIETSFEMSDVGLDDDLNAVHGFDSIDAIELLREIETLMKTKLTRDEEEAAMTIRTVRQIVDFIEKAMADRA</sequence>
<organism evidence="3 4">
    <name type="scientific">Desulfobacter hydrogenophilus</name>
    <dbReference type="NCBI Taxonomy" id="2291"/>
    <lineage>
        <taxon>Bacteria</taxon>
        <taxon>Pseudomonadati</taxon>
        <taxon>Thermodesulfobacteriota</taxon>
        <taxon>Desulfobacteria</taxon>
        <taxon>Desulfobacterales</taxon>
        <taxon>Desulfobacteraceae</taxon>
        <taxon>Desulfobacter</taxon>
    </lineage>
</organism>
<evidence type="ECO:0000259" key="1">
    <source>
        <dbReference type="PROSITE" id="PS50075"/>
    </source>
</evidence>
<dbReference type="EMBL" id="CP036313">
    <property type="protein sequence ID" value="QBH13354.1"/>
    <property type="molecule type" value="Genomic_DNA"/>
</dbReference>
<evidence type="ECO:0000313" key="3">
    <source>
        <dbReference type="EMBL" id="RAL99906.1"/>
    </source>
</evidence>
<dbReference type="Gene3D" id="1.10.1200.10">
    <property type="entry name" value="ACP-like"/>
    <property type="match status" value="1"/>
</dbReference>
<name>A0A328FA39_9BACT</name>
<dbReference type="Proteomes" id="UP000293902">
    <property type="component" value="Chromosome"/>
</dbReference>
<feature type="domain" description="Carrier" evidence="1">
    <location>
        <begin position="1"/>
        <end position="80"/>
    </location>
</feature>
<keyword evidence="5" id="KW-1185">Reference proteome</keyword>
<accession>A0A328FA39</accession>
<gene>
    <name evidence="3" type="ORF">DO021_21905</name>
    <name evidence="2" type="ORF">EYB58_10725</name>
</gene>
<dbReference type="InterPro" id="IPR036736">
    <property type="entry name" value="ACP-like_sf"/>
</dbReference>
<dbReference type="SUPFAM" id="SSF47336">
    <property type="entry name" value="ACP-like"/>
    <property type="match status" value="1"/>
</dbReference>